<reference evidence="2 3" key="1">
    <citation type="journal article" date="2014" name="Genome Announc.">
        <title>Genome Sequence of Youngiibacter fragilis, the Type Strain of the Genus Youngiibacter.</title>
        <authorList>
            <person name="Wawrik C.B."/>
            <person name="Callaghan A.V."/>
            <person name="Stamps B.W."/>
            <person name="Wawrik B."/>
        </authorList>
    </citation>
    <scope>NUCLEOTIDE SEQUENCE [LARGE SCALE GENOMIC DNA]</scope>
    <source>
        <strain evidence="2 3">232.1</strain>
    </source>
</reference>
<dbReference type="GO" id="GO:0005524">
    <property type="term" value="F:ATP binding"/>
    <property type="evidence" value="ECO:0007669"/>
    <property type="project" value="InterPro"/>
</dbReference>
<dbReference type="GO" id="GO:0005829">
    <property type="term" value="C:cytosol"/>
    <property type="evidence" value="ECO:0007669"/>
    <property type="project" value="TreeGrafter"/>
</dbReference>
<dbReference type="GO" id="GO:0003677">
    <property type="term" value="F:DNA binding"/>
    <property type="evidence" value="ECO:0007669"/>
    <property type="project" value="InterPro"/>
</dbReference>
<evidence type="ECO:0000313" key="3">
    <source>
        <dbReference type="Proteomes" id="UP000017747"/>
    </source>
</evidence>
<dbReference type="AlphaFoldDB" id="V7I719"/>
<dbReference type="GO" id="GO:0016787">
    <property type="term" value="F:hydrolase activity"/>
    <property type="evidence" value="ECO:0007669"/>
    <property type="project" value="InterPro"/>
</dbReference>
<dbReference type="PANTHER" id="PTHR47396">
    <property type="entry name" value="TYPE I RESTRICTION ENZYME ECOKI R PROTEIN"/>
    <property type="match status" value="1"/>
</dbReference>
<dbReference type="REBASE" id="79702">
    <property type="entry name" value="Yfr2321ORF208885P"/>
</dbReference>
<dbReference type="PATRIC" id="fig|994573.3.peg.1644"/>
<organism evidence="2 3">
    <name type="scientific">Youngiibacter fragilis 232.1</name>
    <dbReference type="NCBI Taxonomy" id="994573"/>
    <lineage>
        <taxon>Bacteria</taxon>
        <taxon>Bacillati</taxon>
        <taxon>Bacillota</taxon>
        <taxon>Clostridia</taxon>
        <taxon>Eubacteriales</taxon>
        <taxon>Clostridiaceae</taxon>
        <taxon>Youngiibacter</taxon>
    </lineage>
</organism>
<dbReference type="InterPro" id="IPR027417">
    <property type="entry name" value="P-loop_NTPase"/>
</dbReference>
<dbReference type="OrthoDB" id="9804145at2"/>
<evidence type="ECO:0000259" key="1">
    <source>
        <dbReference type="Pfam" id="PF04851"/>
    </source>
</evidence>
<dbReference type="InterPro" id="IPR006935">
    <property type="entry name" value="Helicase/UvrB_N"/>
</dbReference>
<dbReference type="Proteomes" id="UP000017747">
    <property type="component" value="Unassembled WGS sequence"/>
</dbReference>
<dbReference type="eggNOG" id="COG1061">
    <property type="taxonomic scope" value="Bacteria"/>
</dbReference>
<accession>V7I719</accession>
<protein>
    <submittedName>
        <fullName evidence="2">Type iii restriction enzyme, res subunit</fullName>
    </submittedName>
</protein>
<dbReference type="EMBL" id="AXUN02000168">
    <property type="protein sequence ID" value="ETA81014.1"/>
    <property type="molecule type" value="Genomic_DNA"/>
</dbReference>
<sequence length="837" mass="95234">MRDILFPFQDTALSELHEKISKAHLMWSERDPQVISFSSPTGSGKTIIMTTLFEEILYGSADSIGEPDSVFIWLSDSPELNEQTRLKIESKSDKIRVRDLMTIDSTFNAEYFEGGCIYFLNTQKLGSDKLLTGMSDKRQFSIWETLTNTAKRNPKQFYVVIDEAHRGTFTSVQAENKAQSIMQKFIKGSKSDGLCVMPLVIGVTATPQRFENLIAGTVSTVQKVIVPPEQVRESGLLKDSILIHYPDIQLSADMTMFKGALEDWRKKCAHWKAYCEHQGDQEKMVNPILVVQVEDGSERESTQTDLGACVDLLEETLGRKLQPGEVVHTFNDRGNVKVRNIEIQKIEASLIEEDNKVMFVFFKMNLSTGWDCPRAETMMSFRSAQDYTYIAQLLGRMIRTPLARRISSYAELNSVRLFLPYFDKDTVKKVVEALRDSEAAIPAEIGTNREIVTLGRCLAYSDVFEAMDNLITYRIDSSRKQAPLKLLIQLSRALTMDGIELGAQKAIKNAVLLKMNEEIARIKDSGDFEPRAAAMTGFALGTLTFDYGDNAYSFDEMSQTIAVSEFDISRHFEQAGKLLGEGLHKEYWIRNSTRNHIDVKIEVIVLTSDTDSIERLNAYAEREFITLYENHKRSISRLNEARKNIYERLINASAQPISVPWELPHSIDFSVPADSSNFEQHLYCSEDGTFQTSLNSWESGVIAEELKNGAVCWLRNLDRKKWSLEIPYEISGVSTPMFPDLVIVRADAHGYIFDILEPHDPSRKDNYPKAVGLAKFAEKHWDKFGRIQLIRLKKGVDGREHFYRLDMGKTTVRNKVRGIISNEELDRIFDTDSVRED</sequence>
<proteinExistence type="predicted"/>
<dbReference type="RefSeq" id="WP_023388546.1">
    <property type="nucleotide sequence ID" value="NZ_AXUN02000168.1"/>
</dbReference>
<gene>
    <name evidence="2" type="ORF">T472_0208890</name>
</gene>
<dbReference type="STRING" id="994573.T472_0208890"/>
<dbReference type="PANTHER" id="PTHR47396:SF1">
    <property type="entry name" value="ATP-DEPENDENT HELICASE IRC3-RELATED"/>
    <property type="match status" value="1"/>
</dbReference>
<dbReference type="SUPFAM" id="SSF52540">
    <property type="entry name" value="P-loop containing nucleoside triphosphate hydrolases"/>
    <property type="match status" value="1"/>
</dbReference>
<evidence type="ECO:0000313" key="2">
    <source>
        <dbReference type="EMBL" id="ETA81014.1"/>
    </source>
</evidence>
<dbReference type="InterPro" id="IPR050742">
    <property type="entry name" value="Helicase_Restrict-Modif_Enz"/>
</dbReference>
<dbReference type="Pfam" id="PF04851">
    <property type="entry name" value="ResIII"/>
    <property type="match status" value="1"/>
</dbReference>
<feature type="domain" description="Helicase/UvrB N-terminal" evidence="1">
    <location>
        <begin position="5"/>
        <end position="209"/>
    </location>
</feature>
<keyword evidence="3" id="KW-1185">Reference proteome</keyword>
<comment type="caution">
    <text evidence="2">The sequence shown here is derived from an EMBL/GenBank/DDBJ whole genome shotgun (WGS) entry which is preliminary data.</text>
</comment>
<name>V7I719_9CLOT</name>
<dbReference type="Gene3D" id="3.40.50.300">
    <property type="entry name" value="P-loop containing nucleotide triphosphate hydrolases"/>
    <property type="match status" value="1"/>
</dbReference>